<comment type="subcellular location">
    <subcellularLocation>
        <location evidence="1">Membrane</location>
        <topology evidence="1">Multi-pass membrane protein</topology>
    </subcellularLocation>
</comment>
<reference evidence="8 9" key="1">
    <citation type="journal article" date="2007" name="Science">
        <title>The Chlamydomonas genome reveals the evolution of key animal and plant functions.</title>
        <authorList>
            <person name="Merchant S.S."/>
            <person name="Prochnik S.E."/>
            <person name="Vallon O."/>
            <person name="Harris E.H."/>
            <person name="Karpowicz S.J."/>
            <person name="Witman G.B."/>
            <person name="Terry A."/>
            <person name="Salamov A."/>
            <person name="Fritz-Laylin L.K."/>
            <person name="Marechal-Drouard L."/>
            <person name="Marshall W.F."/>
            <person name="Qu L.H."/>
            <person name="Nelson D.R."/>
            <person name="Sanderfoot A.A."/>
            <person name="Spalding M.H."/>
            <person name="Kapitonov V.V."/>
            <person name="Ren Q."/>
            <person name="Ferris P."/>
            <person name="Lindquist E."/>
            <person name="Shapiro H."/>
            <person name="Lucas S.M."/>
            <person name="Grimwood J."/>
            <person name="Schmutz J."/>
            <person name="Cardol P."/>
            <person name="Cerutti H."/>
            <person name="Chanfreau G."/>
            <person name="Chen C.L."/>
            <person name="Cognat V."/>
            <person name="Croft M.T."/>
            <person name="Dent R."/>
            <person name="Dutcher S."/>
            <person name="Fernandez E."/>
            <person name="Fukuzawa H."/>
            <person name="Gonzalez-Ballester D."/>
            <person name="Gonzalez-Halphen D."/>
            <person name="Hallmann A."/>
            <person name="Hanikenne M."/>
            <person name="Hippler M."/>
            <person name="Inwood W."/>
            <person name="Jabbari K."/>
            <person name="Kalanon M."/>
            <person name="Kuras R."/>
            <person name="Lefebvre P.A."/>
            <person name="Lemaire S.D."/>
            <person name="Lobanov A.V."/>
            <person name="Lohr M."/>
            <person name="Manuell A."/>
            <person name="Meier I."/>
            <person name="Mets L."/>
            <person name="Mittag M."/>
            <person name="Mittelmeier T."/>
            <person name="Moroney J.V."/>
            <person name="Moseley J."/>
            <person name="Napoli C."/>
            <person name="Nedelcu A.M."/>
            <person name="Niyogi K."/>
            <person name="Novoselov S.V."/>
            <person name="Paulsen I.T."/>
            <person name="Pazour G."/>
            <person name="Purton S."/>
            <person name="Ral J.P."/>
            <person name="Riano-Pachon D.M."/>
            <person name="Riekhof W."/>
            <person name="Rymarquis L."/>
            <person name="Schroda M."/>
            <person name="Stern D."/>
            <person name="Umen J."/>
            <person name="Willows R."/>
            <person name="Wilson N."/>
            <person name="Zimmer S.L."/>
            <person name="Allmer J."/>
            <person name="Balk J."/>
            <person name="Bisova K."/>
            <person name="Chen C.J."/>
            <person name="Elias M."/>
            <person name="Gendler K."/>
            <person name="Hauser C."/>
            <person name="Lamb M.R."/>
            <person name="Ledford H."/>
            <person name="Long J.C."/>
            <person name="Minagawa J."/>
            <person name="Page M.D."/>
            <person name="Pan J."/>
            <person name="Pootakham W."/>
            <person name="Roje S."/>
            <person name="Rose A."/>
            <person name="Stahlberg E."/>
            <person name="Terauchi A.M."/>
            <person name="Yang P."/>
            <person name="Ball S."/>
            <person name="Bowler C."/>
            <person name="Dieckmann C.L."/>
            <person name="Gladyshev V.N."/>
            <person name="Green P."/>
            <person name="Jorgensen R."/>
            <person name="Mayfield S."/>
            <person name="Mueller-Roeber B."/>
            <person name="Rajamani S."/>
            <person name="Sayre R.T."/>
            <person name="Brokstein P."/>
            <person name="Dubchak I."/>
            <person name="Goodstein D."/>
            <person name="Hornick L."/>
            <person name="Huang Y.W."/>
            <person name="Jhaveri J."/>
            <person name="Luo Y."/>
            <person name="Martinez D."/>
            <person name="Ngau W.C."/>
            <person name="Otillar B."/>
            <person name="Poliakov A."/>
            <person name="Porter A."/>
            <person name="Szajkowski L."/>
            <person name="Werner G."/>
            <person name="Zhou K."/>
            <person name="Grigoriev I.V."/>
            <person name="Rokhsar D.S."/>
            <person name="Grossman A.R."/>
        </authorList>
    </citation>
    <scope>NUCLEOTIDE SEQUENCE [LARGE SCALE GENOMIC DNA]</scope>
    <source>
        <strain evidence="9">CC-503</strain>
    </source>
</reference>
<evidence type="ECO:0000256" key="2">
    <source>
        <dbReference type="ARBA" id="ARBA00006070"/>
    </source>
</evidence>
<keyword evidence="4 7" id="KW-1133">Transmembrane helix</keyword>
<sequence length="169" mass="20025">MSAKFNQRVQYWLDKSSPHTTARWASLVIALLCYVARVWFLRGFYIVSYGLGIYNLNLLLGFITPQFDPESEGPELPTKADEEFRPFVRRLPEFKFWYASIKSVLIGTAMTFFSVFDVPVFWPILLLYWFVLFFVTMKRQIRHMIKYRYVPFSFGKKRYGKGPVVKDSK</sequence>
<feature type="transmembrane region" description="Helical" evidence="7">
    <location>
        <begin position="120"/>
        <end position="137"/>
    </location>
</feature>
<feature type="transmembrane region" description="Helical" evidence="7">
    <location>
        <begin position="21"/>
        <end position="40"/>
    </location>
</feature>
<evidence type="ECO:0000313" key="8">
    <source>
        <dbReference type="EMBL" id="PNW75910.1"/>
    </source>
</evidence>
<dbReference type="Gramene" id="PNW75910">
    <property type="protein sequence ID" value="PNW75910"/>
    <property type="gene ID" value="CHLRE_12g555350v5"/>
</dbReference>
<evidence type="ECO:0000256" key="5">
    <source>
        <dbReference type="ARBA" id="ARBA00023136"/>
    </source>
</evidence>
<proteinExistence type="inferred from homology"/>
<evidence type="ECO:0000256" key="1">
    <source>
        <dbReference type="ARBA" id="ARBA00004141"/>
    </source>
</evidence>
<evidence type="ECO:0000256" key="3">
    <source>
        <dbReference type="ARBA" id="ARBA00022692"/>
    </source>
</evidence>
<dbReference type="Proteomes" id="UP000006906">
    <property type="component" value="Chromosome 12"/>
</dbReference>
<organism evidence="8 9">
    <name type="scientific">Chlamydomonas reinhardtii</name>
    <name type="common">Chlamydomonas smithii</name>
    <dbReference type="NCBI Taxonomy" id="3055"/>
    <lineage>
        <taxon>Eukaryota</taxon>
        <taxon>Viridiplantae</taxon>
        <taxon>Chlorophyta</taxon>
        <taxon>core chlorophytes</taxon>
        <taxon>Chlorophyceae</taxon>
        <taxon>CS clade</taxon>
        <taxon>Chlamydomonadales</taxon>
        <taxon>Chlamydomonadaceae</taxon>
        <taxon>Chlamydomonas</taxon>
    </lineage>
</organism>
<dbReference type="GeneID" id="5719734"/>
<dbReference type="OrthoDB" id="448250at2759"/>
<dbReference type="ExpressionAtlas" id="A0A2K3D5U9">
    <property type="expression patterns" value="baseline and differential"/>
</dbReference>
<dbReference type="GO" id="GO:0016020">
    <property type="term" value="C:membrane"/>
    <property type="evidence" value="ECO:0007669"/>
    <property type="project" value="UniProtKB-SubCell"/>
</dbReference>
<comment type="similarity">
    <text evidence="2 6">Belongs to the RER1 family.</text>
</comment>
<keyword evidence="3 7" id="KW-0812">Transmembrane</keyword>
<feature type="transmembrane region" description="Helical" evidence="7">
    <location>
        <begin position="46"/>
        <end position="63"/>
    </location>
</feature>
<dbReference type="PANTHER" id="PTHR10743:SF0">
    <property type="entry name" value="PROTEIN RER1"/>
    <property type="match status" value="1"/>
</dbReference>
<evidence type="ECO:0000256" key="6">
    <source>
        <dbReference type="PIRNR" id="PIRNR016013"/>
    </source>
</evidence>
<keyword evidence="5 6" id="KW-0472">Membrane</keyword>
<dbReference type="Pfam" id="PF03248">
    <property type="entry name" value="Rer1"/>
    <property type="match status" value="1"/>
</dbReference>
<accession>A0A2K3D5U9</accession>
<dbReference type="AlphaFoldDB" id="A0A2K3D5U9"/>
<evidence type="ECO:0000256" key="4">
    <source>
        <dbReference type="ARBA" id="ARBA00022989"/>
    </source>
</evidence>
<dbReference type="EMBL" id="CM008973">
    <property type="protein sequence ID" value="PNW75910.1"/>
    <property type="molecule type" value="Genomic_DNA"/>
</dbReference>
<dbReference type="KEGG" id="cre:CHLRE_12g555350v5"/>
<gene>
    <name evidence="8" type="ORF">CHLRE_12g555350v5</name>
</gene>
<dbReference type="PIRSF" id="PIRSF016013">
    <property type="entry name" value="AtER_Rer1p"/>
    <property type="match status" value="1"/>
</dbReference>
<dbReference type="InterPro" id="IPR004932">
    <property type="entry name" value="Rer1"/>
</dbReference>
<keyword evidence="9" id="KW-1185">Reference proteome</keyword>
<evidence type="ECO:0000256" key="7">
    <source>
        <dbReference type="SAM" id="Phobius"/>
    </source>
</evidence>
<dbReference type="OMA" id="VARVWFL"/>
<name>A0A2K3D5U9_CHLRE</name>
<dbReference type="RefSeq" id="XP_001694167.2">
    <property type="nucleotide sequence ID" value="XM_001694115.2"/>
</dbReference>
<evidence type="ECO:0000313" key="9">
    <source>
        <dbReference type="Proteomes" id="UP000006906"/>
    </source>
</evidence>
<dbReference type="GO" id="GO:0005737">
    <property type="term" value="C:cytoplasm"/>
    <property type="evidence" value="ECO:0007669"/>
    <property type="project" value="UniProtKB-ARBA"/>
</dbReference>
<comment type="function">
    <text evidence="6">Involved in the retrieval of endoplasmic reticulum membrane proteins from the early Golgi compartment.</text>
</comment>
<dbReference type="PANTHER" id="PTHR10743">
    <property type="entry name" value="PROTEIN RER1"/>
    <property type="match status" value="1"/>
</dbReference>
<protein>
    <recommendedName>
        <fullName evidence="6">Protein RER1</fullName>
    </recommendedName>
</protein>
<dbReference type="PaxDb" id="3055-EDP03103"/>